<keyword evidence="7" id="KW-1185">Reference proteome</keyword>
<organism evidence="7 9">
    <name type="scientific">Cucurbita maxima</name>
    <name type="common">Pumpkin</name>
    <name type="synonym">Winter squash</name>
    <dbReference type="NCBI Taxonomy" id="3661"/>
    <lineage>
        <taxon>Eukaryota</taxon>
        <taxon>Viridiplantae</taxon>
        <taxon>Streptophyta</taxon>
        <taxon>Embryophyta</taxon>
        <taxon>Tracheophyta</taxon>
        <taxon>Spermatophyta</taxon>
        <taxon>Magnoliopsida</taxon>
        <taxon>eudicotyledons</taxon>
        <taxon>Gunneridae</taxon>
        <taxon>Pentapetalae</taxon>
        <taxon>rosids</taxon>
        <taxon>fabids</taxon>
        <taxon>Cucurbitales</taxon>
        <taxon>Cucurbitaceae</taxon>
        <taxon>Cucurbiteae</taxon>
        <taxon>Cucurbita</taxon>
    </lineage>
</organism>
<comment type="subcellular location">
    <subcellularLocation>
        <location evidence="1">Nucleus</location>
        <location evidence="1">Nucleolus</location>
    </subcellularLocation>
</comment>
<dbReference type="FunFam" id="1.25.40.180:FF:000043">
    <property type="entry name" value="MIF4G domain-containing protein / MA3 domain-containing protein"/>
    <property type="match status" value="1"/>
</dbReference>
<dbReference type="SMART" id="SM00544">
    <property type="entry name" value="MA3"/>
    <property type="match status" value="1"/>
</dbReference>
<evidence type="ECO:0000313" key="7">
    <source>
        <dbReference type="Proteomes" id="UP000504608"/>
    </source>
</evidence>
<dbReference type="InterPro" id="IPR003891">
    <property type="entry name" value="Initiation_fac_eIF4g_MI"/>
</dbReference>
<dbReference type="PANTHER" id="PTHR18034">
    <property type="entry name" value="CELL CYCLE CONTROL PROTEIN CWF22-RELATED"/>
    <property type="match status" value="1"/>
</dbReference>
<dbReference type="GO" id="GO:0042274">
    <property type="term" value="P:ribosomal small subunit biogenesis"/>
    <property type="evidence" value="ECO:0007669"/>
    <property type="project" value="TreeGrafter"/>
</dbReference>
<evidence type="ECO:0000313" key="9">
    <source>
        <dbReference type="RefSeq" id="XP_022966214.1"/>
    </source>
</evidence>
<proteinExistence type="inferred from homology"/>
<name>A0A6J1HT28_CUCMA</name>
<dbReference type="RefSeq" id="XP_022966213.1">
    <property type="nucleotide sequence ID" value="XM_023110445.1"/>
</dbReference>
<dbReference type="SUPFAM" id="SSF48371">
    <property type="entry name" value="ARM repeat"/>
    <property type="match status" value="1"/>
</dbReference>
<dbReference type="OrthoDB" id="10260961at2759"/>
<dbReference type="PROSITE" id="PS51366">
    <property type="entry name" value="MI"/>
    <property type="match status" value="1"/>
</dbReference>
<feature type="compositionally biased region" description="Basic residues" evidence="5">
    <location>
        <begin position="100"/>
        <end position="110"/>
    </location>
</feature>
<dbReference type="InterPro" id="IPR050781">
    <property type="entry name" value="CWC22_splicing_factor"/>
</dbReference>
<evidence type="ECO:0000256" key="5">
    <source>
        <dbReference type="SAM" id="MobiDB-lite"/>
    </source>
</evidence>
<dbReference type="PANTHER" id="PTHR18034:SF4">
    <property type="entry name" value="NUCLEOLAR MIF4G DOMAIN-CONTAINING PROTEIN 1"/>
    <property type="match status" value="1"/>
</dbReference>
<protein>
    <submittedName>
        <fullName evidence="8 9">Nucleolar MIF4G domain-containing protein 1-like</fullName>
    </submittedName>
</protein>
<keyword evidence="4" id="KW-0539">Nucleus</keyword>
<dbReference type="GeneID" id="111465950"/>
<feature type="region of interest" description="Disordered" evidence="5">
    <location>
        <begin position="100"/>
        <end position="161"/>
    </location>
</feature>
<feature type="domain" description="MI" evidence="6">
    <location>
        <begin position="487"/>
        <end position="603"/>
    </location>
</feature>
<evidence type="ECO:0000256" key="3">
    <source>
        <dbReference type="ARBA" id="ARBA00022845"/>
    </source>
</evidence>
<evidence type="ECO:0000256" key="2">
    <source>
        <dbReference type="ARBA" id="ARBA00006856"/>
    </source>
</evidence>
<dbReference type="RefSeq" id="XP_022966214.1">
    <property type="nucleotide sequence ID" value="XM_023110446.1"/>
</dbReference>
<reference evidence="8 9" key="1">
    <citation type="submission" date="2025-04" db="UniProtKB">
        <authorList>
            <consortium name="RefSeq"/>
        </authorList>
    </citation>
    <scope>IDENTIFICATION</scope>
    <source>
        <tissue evidence="8 9">Young leaves</tissue>
    </source>
</reference>
<keyword evidence="3" id="KW-0810">Translation regulation</keyword>
<dbReference type="Gene3D" id="1.25.40.180">
    <property type="match status" value="1"/>
</dbReference>
<dbReference type="InterPro" id="IPR003890">
    <property type="entry name" value="MIF4G-like_typ-3"/>
</dbReference>
<dbReference type="InterPro" id="IPR016024">
    <property type="entry name" value="ARM-type_fold"/>
</dbReference>
<gene>
    <name evidence="8 9" type="primary">LOC111465950</name>
</gene>
<dbReference type="Proteomes" id="UP000504608">
    <property type="component" value="Unplaced"/>
</dbReference>
<dbReference type="SMART" id="SM00543">
    <property type="entry name" value="MIF4G"/>
    <property type="match status" value="1"/>
</dbReference>
<dbReference type="Pfam" id="PF02854">
    <property type="entry name" value="MIF4G"/>
    <property type="match status" value="1"/>
</dbReference>
<evidence type="ECO:0000256" key="1">
    <source>
        <dbReference type="ARBA" id="ARBA00004604"/>
    </source>
</evidence>
<comment type="similarity">
    <text evidence="2">Belongs to the CWC22 family.</text>
</comment>
<evidence type="ECO:0000259" key="6">
    <source>
        <dbReference type="PROSITE" id="PS51366"/>
    </source>
</evidence>
<dbReference type="KEGG" id="cmax:111465950"/>
<dbReference type="Pfam" id="PF02847">
    <property type="entry name" value="MA3"/>
    <property type="match status" value="1"/>
</dbReference>
<dbReference type="GO" id="GO:0005730">
    <property type="term" value="C:nucleolus"/>
    <property type="evidence" value="ECO:0007669"/>
    <property type="project" value="UniProtKB-SubCell"/>
</dbReference>
<evidence type="ECO:0000256" key="4">
    <source>
        <dbReference type="ARBA" id="ARBA00023242"/>
    </source>
</evidence>
<evidence type="ECO:0000313" key="8">
    <source>
        <dbReference type="RefSeq" id="XP_022966213.1"/>
    </source>
</evidence>
<dbReference type="GO" id="GO:0006417">
    <property type="term" value="P:regulation of translation"/>
    <property type="evidence" value="ECO:0007669"/>
    <property type="project" value="UniProtKB-KW"/>
</dbReference>
<sequence>MRTARMGKEDLKLRSRTKAKTKFEEYLDMEMGMQNHRLSAEEDLELERKFAQKLKVKAGKLRGVEDGMNVLFEGLPSIVDSPGEDELPFSQEFAVGRSRKNKALNKKEKKRSLSEQSPESEIEKASVGDGEVEETSEKSKKRKKKKMSGQHQVTNDDGVESPCAAQVEVQKLHVKPQKYIAPNLRLHKGTEPEDHTQLRRRVRGLLNRLSESNVESVTGEMSTVYHSISRSIASQIISEEVLASCSRGPRGNEQYAAVFAAFVAGMGCLVGSDFSARLVASLANTFEEEYRKEDNLSLRNLTLLLSYLCVFEACASDLIYDFLTILSKRLTEIDVSTILTVLQCCGMKIRGDDPCAMKNFIASVQSKVNEVKAASGDDQQNINGKRMEFMLETICDIKNNKKKPKDDPANHTRIKKWLHKLGVEDIIIRGIKWKKLLDPDKKGQWWLTGDVMTTSENITEFASTIDTEVLEAQKMLQLAAAQRMNTDARKAIFCIVMSGEDYVDAFEKLLRLDLSGKQDREIMRVLVDCCLQEKVFNKYYTILASKLCEHEKNHKFTLQYCLWDHFKELETMQLVRSMNLARFTAEMIASYTLSLAVLKSVDLSDIMLLTPKRIMHFRMMFDSIFERPDKLIWNAFTRVAINPELEPLRSGMLFFIKEYMIKGNKVNVEKFKVVKKALNNVEGILM</sequence>
<accession>A0A6J1HT28</accession>
<dbReference type="GO" id="GO:0003723">
    <property type="term" value="F:RNA binding"/>
    <property type="evidence" value="ECO:0007669"/>
    <property type="project" value="InterPro"/>
</dbReference>
<dbReference type="AlphaFoldDB" id="A0A6J1HT28"/>
<feature type="compositionally biased region" description="Basic residues" evidence="5">
    <location>
        <begin position="139"/>
        <end position="148"/>
    </location>
</feature>